<proteinExistence type="predicted"/>
<evidence type="ECO:0000313" key="1">
    <source>
        <dbReference type="EMBL" id="SVD31483.1"/>
    </source>
</evidence>
<sequence length="98" mass="11499">MELLKQGQLRMIKYFLIIFLLCGCAAGDYEEYPPKWVVASQYLPREKLVGLQSAGFFEINKSIYSHHCDSHGNMIRMKYDEEGKLWEQVRYETLGCIE</sequence>
<accession>A0A382UB66</accession>
<evidence type="ECO:0008006" key="2">
    <source>
        <dbReference type="Google" id="ProtNLM"/>
    </source>
</evidence>
<dbReference type="EMBL" id="UINC01142879">
    <property type="protein sequence ID" value="SVD31483.1"/>
    <property type="molecule type" value="Genomic_DNA"/>
</dbReference>
<reference evidence="1" key="1">
    <citation type="submission" date="2018-05" db="EMBL/GenBank/DDBJ databases">
        <authorList>
            <person name="Lanie J.A."/>
            <person name="Ng W.-L."/>
            <person name="Kazmierczak K.M."/>
            <person name="Andrzejewski T.M."/>
            <person name="Davidsen T.M."/>
            <person name="Wayne K.J."/>
            <person name="Tettelin H."/>
            <person name="Glass J.I."/>
            <person name="Rusch D."/>
            <person name="Podicherti R."/>
            <person name="Tsui H.-C.T."/>
            <person name="Winkler M.E."/>
        </authorList>
    </citation>
    <scope>NUCLEOTIDE SEQUENCE</scope>
</reference>
<name>A0A382UB66_9ZZZZ</name>
<dbReference type="AlphaFoldDB" id="A0A382UB66"/>
<organism evidence="1">
    <name type="scientific">marine metagenome</name>
    <dbReference type="NCBI Taxonomy" id="408172"/>
    <lineage>
        <taxon>unclassified sequences</taxon>
        <taxon>metagenomes</taxon>
        <taxon>ecological metagenomes</taxon>
    </lineage>
</organism>
<dbReference type="PROSITE" id="PS51257">
    <property type="entry name" value="PROKAR_LIPOPROTEIN"/>
    <property type="match status" value="1"/>
</dbReference>
<protein>
    <recommendedName>
        <fullName evidence="2">Lipoprotein</fullName>
    </recommendedName>
</protein>
<gene>
    <name evidence="1" type="ORF">METZ01_LOCUS384337</name>
</gene>